<evidence type="ECO:0000256" key="2">
    <source>
        <dbReference type="ARBA" id="ARBA00022723"/>
    </source>
</evidence>
<keyword evidence="2" id="KW-0479">Metal-binding</keyword>
<keyword evidence="5 7" id="KW-0175">Coiled coil</keyword>
<dbReference type="GO" id="GO:0008270">
    <property type="term" value="F:zinc ion binding"/>
    <property type="evidence" value="ECO:0007669"/>
    <property type="project" value="UniProtKB-KW"/>
</dbReference>
<keyword evidence="4" id="KW-0862">Zinc</keyword>
<dbReference type="InterPro" id="IPR011124">
    <property type="entry name" value="Znf_CW"/>
</dbReference>
<evidence type="ECO:0000256" key="3">
    <source>
        <dbReference type="ARBA" id="ARBA00022771"/>
    </source>
</evidence>
<dbReference type="PANTHER" id="PTHR23337:SF6">
    <property type="entry name" value="MORC FAMILY CW-TYPE ZINC FINGER PROTEIN 1"/>
    <property type="match status" value="1"/>
</dbReference>
<dbReference type="GO" id="GO:0005634">
    <property type="term" value="C:nucleus"/>
    <property type="evidence" value="ECO:0007669"/>
    <property type="project" value="UniProtKB-SubCell"/>
</dbReference>
<protein>
    <recommendedName>
        <fullName evidence="9">CW-type domain-containing protein</fullName>
    </recommendedName>
</protein>
<dbReference type="Proteomes" id="UP000827986">
    <property type="component" value="Unassembled WGS sequence"/>
</dbReference>
<dbReference type="AlphaFoldDB" id="A0A9D4BA74"/>
<dbReference type="PROSITE" id="PS51050">
    <property type="entry name" value="ZF_CW"/>
    <property type="match status" value="1"/>
</dbReference>
<dbReference type="SUPFAM" id="SSF55874">
    <property type="entry name" value="ATPase domain of HSP90 chaperone/DNA topoisomerase II/histidine kinase"/>
    <property type="match status" value="1"/>
</dbReference>
<evidence type="ECO:0000256" key="4">
    <source>
        <dbReference type="ARBA" id="ARBA00022833"/>
    </source>
</evidence>
<feature type="region of interest" description="Disordered" evidence="8">
    <location>
        <begin position="1"/>
        <end position="38"/>
    </location>
</feature>
<feature type="domain" description="CW-type" evidence="9">
    <location>
        <begin position="558"/>
        <end position="612"/>
    </location>
</feature>
<dbReference type="EMBL" id="JAHDVG010000463">
    <property type="protein sequence ID" value="KAH1185654.1"/>
    <property type="molecule type" value="Genomic_DNA"/>
</dbReference>
<keyword evidence="3" id="KW-0863">Zinc-finger</keyword>
<comment type="subcellular location">
    <subcellularLocation>
        <location evidence="1">Nucleus</location>
    </subcellularLocation>
</comment>
<dbReference type="Pfam" id="PF17942">
    <property type="entry name" value="Morc6_S5"/>
    <property type="match status" value="1"/>
</dbReference>
<accession>A0A9D4BA74</accession>
<name>A0A9D4BA74_9SAUR</name>
<evidence type="ECO:0000256" key="5">
    <source>
        <dbReference type="ARBA" id="ARBA00023054"/>
    </source>
</evidence>
<dbReference type="InterPro" id="IPR036890">
    <property type="entry name" value="HATPase_C_sf"/>
</dbReference>
<evidence type="ECO:0000256" key="6">
    <source>
        <dbReference type="ARBA" id="ARBA00023242"/>
    </source>
</evidence>
<evidence type="ECO:0000313" key="10">
    <source>
        <dbReference type="EMBL" id="KAH1185654.1"/>
    </source>
</evidence>
<dbReference type="InterPro" id="IPR041006">
    <property type="entry name" value="Morc_S5"/>
</dbReference>
<evidence type="ECO:0000256" key="1">
    <source>
        <dbReference type="ARBA" id="ARBA00004123"/>
    </source>
</evidence>
<organism evidence="10 11">
    <name type="scientific">Mauremys mutica</name>
    <name type="common">yellowpond turtle</name>
    <dbReference type="NCBI Taxonomy" id="74926"/>
    <lineage>
        <taxon>Eukaryota</taxon>
        <taxon>Metazoa</taxon>
        <taxon>Chordata</taxon>
        <taxon>Craniata</taxon>
        <taxon>Vertebrata</taxon>
        <taxon>Euteleostomi</taxon>
        <taxon>Archelosauria</taxon>
        <taxon>Testudinata</taxon>
        <taxon>Testudines</taxon>
        <taxon>Cryptodira</taxon>
        <taxon>Durocryptodira</taxon>
        <taxon>Testudinoidea</taxon>
        <taxon>Geoemydidae</taxon>
        <taxon>Geoemydinae</taxon>
        <taxon>Mauremys</taxon>
    </lineage>
</organism>
<keyword evidence="6" id="KW-0539">Nucleus</keyword>
<evidence type="ECO:0000259" key="9">
    <source>
        <dbReference type="PROSITE" id="PS51050"/>
    </source>
</evidence>
<feature type="coiled-coil region" evidence="7">
    <location>
        <begin position="968"/>
        <end position="995"/>
    </location>
</feature>
<evidence type="ECO:0000256" key="7">
    <source>
        <dbReference type="SAM" id="Coils"/>
    </source>
</evidence>
<proteinExistence type="predicted"/>
<dbReference type="Gene3D" id="3.30.40.100">
    <property type="match status" value="1"/>
</dbReference>
<feature type="region of interest" description="Disordered" evidence="8">
    <location>
        <begin position="683"/>
        <end position="710"/>
    </location>
</feature>
<dbReference type="Gene3D" id="3.30.565.10">
    <property type="entry name" value="Histidine kinase-like ATPase, C-terminal domain"/>
    <property type="match status" value="1"/>
</dbReference>
<dbReference type="PANTHER" id="PTHR23337">
    <property type="entry name" value="ZINC FINGER CW-TYPE COILED-COIL DOMAIN PROTEIN 1"/>
    <property type="match status" value="1"/>
</dbReference>
<keyword evidence="11" id="KW-1185">Reference proteome</keyword>
<feature type="compositionally biased region" description="Basic residues" evidence="8">
    <location>
        <begin position="699"/>
        <end position="708"/>
    </location>
</feature>
<dbReference type="Pfam" id="PF07496">
    <property type="entry name" value="zf-CW"/>
    <property type="match status" value="1"/>
</dbReference>
<evidence type="ECO:0000313" key="11">
    <source>
        <dbReference type="Proteomes" id="UP000827986"/>
    </source>
</evidence>
<evidence type="ECO:0000256" key="8">
    <source>
        <dbReference type="SAM" id="MobiDB-lite"/>
    </source>
</evidence>
<gene>
    <name evidence="10" type="ORF">KIL84_018403</name>
</gene>
<dbReference type="Pfam" id="PF13589">
    <property type="entry name" value="HATPase_c_3"/>
    <property type="match status" value="1"/>
</dbReference>
<comment type="caution">
    <text evidence="10">The sequence shown here is derived from an EMBL/GenBank/DDBJ whole genome shotgun (WGS) entry which is preliminary data.</text>
</comment>
<feature type="coiled-coil region" evidence="7">
    <location>
        <begin position="367"/>
        <end position="427"/>
    </location>
</feature>
<sequence>MKPAAPEFSAPGRVGDVASKPETENAGARSPGVLCPQQAQGCGFSPLMGIRRATCLPGTENTGARSPGETGEKPQPRACQGQRTLSPAAPEFSVPGRGEAREKPRPRACQRQRTPSPAACGPRSSLSPAVDNDKLQGGFMLCFLDDGCGMTPKEATDLIYFGRSSKRTSLSRMIGRYGNGLKSGSMRIGKDFILFTKKEDTMTCVLFSQTFCETEGLNEMIVPITSWSRSTRKPVIDDLEKFTVQMSIIFKYSPFTSETELLQQFDTIYGRSGTFIVIYNVKLMLSGEPELDIRTDSVDIQIAGLLDNLPERWSLRAYTAVLYFDPHMRIFIQAEKVETKHLPYCFYRPRMYPYITSSFKGTAMKEIKKAEVDVKIAEQAVEEAKCQLKHLEESLLHEVNESAQLALQDALENAKRMREKLEEKQRQDRPKKLYLIFGINIENRSQDGMFIYNNSRLVRMYEKVGPHLKQGSRFSSGAVGMVDVPLEAMEPTHNKQAFVNVKEYNHLLISMEHYLIQYWKDIGISQKGVTSFWNVFGYLSDKWLEKPSDAIQYKRRRAVEISALVQCDICLKWRVLSSSTDIENKDHRGIWTCEMIPGPLENKCNRPERLPSIPLGTLNRLSLSPNEKEKLLIDSIQRHQKKLENLQSQKSRLIKPHTVTQCGDSSGTLLINKKKTVSQRNAFHREPAPSSSCLDNCSRKQHMQKRGPKRWDISEHRVVSQKKARPHERQIPPVSLLEKDHRVSLVPLPKSQHMLLEKSEVANIKKEDSDPEIICVMASEDETEDLSKGGESKEFLWLNKGSFGGKQKQRDLQRYICFDQKDATKIKGNNLPSSKLESALAEDQKGCAEGKAQVAMQETGAVAHTAESSQCMSGKKTVETLTSLLREVLLYFLPDCKLSREQLNCMSAEDLVSMFKPQGPSEQLKKPTLCCSQVMKDYFVQHENKILRKIQSLTRHSYEVAYVSELQQRHCEIQIKATQEKLKTLREKTSELIRRIHPKSLTELRKYCQSVKEKHDLSLEGDRVDDLKQIDGYLEELLKQDVCQSGIVRLPSVDTNTAELGEPVMPCEEIVDAFKN</sequence>
<feature type="region of interest" description="Disordered" evidence="8">
    <location>
        <begin position="56"/>
        <end position="127"/>
    </location>
</feature>
<reference evidence="10" key="1">
    <citation type="submission" date="2021-09" db="EMBL/GenBank/DDBJ databases">
        <title>The genome of Mauremys mutica provides insights into the evolution of semi-aquatic lifestyle.</title>
        <authorList>
            <person name="Gong S."/>
            <person name="Gao Y."/>
        </authorList>
    </citation>
    <scope>NUCLEOTIDE SEQUENCE</scope>
    <source>
        <strain evidence="10">MM-2020</strain>
        <tissue evidence="10">Muscle</tissue>
    </source>
</reference>